<dbReference type="PANTHER" id="PTHR42944">
    <property type="entry name" value="ADENINE DNA GLYCOSYLASE"/>
    <property type="match status" value="1"/>
</dbReference>
<dbReference type="InterPro" id="IPR003651">
    <property type="entry name" value="Endonuclease3_FeS-loop_motif"/>
</dbReference>
<dbReference type="GO" id="GO:0032357">
    <property type="term" value="F:oxidized purine DNA binding"/>
    <property type="evidence" value="ECO:0007669"/>
    <property type="project" value="TreeGrafter"/>
</dbReference>
<evidence type="ECO:0000256" key="12">
    <source>
        <dbReference type="ARBA" id="ARBA00023204"/>
    </source>
</evidence>
<dbReference type="Proteomes" id="UP000663846">
    <property type="component" value="Unassembled WGS sequence"/>
</dbReference>
<dbReference type="Gene3D" id="1.10.340.30">
    <property type="entry name" value="Hypothetical protein, domain 2"/>
    <property type="match status" value="1"/>
</dbReference>
<keyword evidence="10" id="KW-0408">Iron</keyword>
<dbReference type="SMART" id="SM00525">
    <property type="entry name" value="FES"/>
    <property type="match status" value="1"/>
</dbReference>
<dbReference type="SUPFAM" id="SSF48150">
    <property type="entry name" value="DNA-glycosylase"/>
    <property type="match status" value="1"/>
</dbReference>
<dbReference type="GO" id="GO:0034039">
    <property type="term" value="F:8-oxo-7,8-dihydroguanine DNA N-glycosylase activity"/>
    <property type="evidence" value="ECO:0007669"/>
    <property type="project" value="TreeGrafter"/>
</dbReference>
<dbReference type="InterPro" id="IPR044298">
    <property type="entry name" value="MIG/MutY"/>
</dbReference>
<protein>
    <recommendedName>
        <fullName evidence="5">Adenine DNA glycosylase</fullName>
        <ecNumber evidence="4">3.2.2.31</ecNumber>
    </recommendedName>
</protein>
<dbReference type="InterPro" id="IPR003265">
    <property type="entry name" value="HhH-GPD_domain"/>
</dbReference>
<dbReference type="InterPro" id="IPR029119">
    <property type="entry name" value="MutY_C"/>
</dbReference>
<evidence type="ECO:0000256" key="3">
    <source>
        <dbReference type="ARBA" id="ARBA00008343"/>
    </source>
</evidence>
<comment type="caution">
    <text evidence="16">The sequence shown here is derived from an EMBL/GenBank/DDBJ whole genome shotgun (WGS) entry which is preliminary data.</text>
</comment>
<dbReference type="FunFam" id="1.10.340.30:FF:000002">
    <property type="entry name" value="Adenine DNA glycosylase"/>
    <property type="match status" value="1"/>
</dbReference>
<evidence type="ECO:0000256" key="8">
    <source>
        <dbReference type="ARBA" id="ARBA00022763"/>
    </source>
</evidence>
<keyword evidence="12" id="KW-0234">DNA repair</keyword>
<feature type="compositionally biased region" description="Acidic residues" evidence="14">
    <location>
        <begin position="19"/>
        <end position="28"/>
    </location>
</feature>
<dbReference type="SMART" id="SM00478">
    <property type="entry name" value="ENDO3c"/>
    <property type="match status" value="1"/>
</dbReference>
<dbReference type="GO" id="GO:0006298">
    <property type="term" value="P:mismatch repair"/>
    <property type="evidence" value="ECO:0007669"/>
    <property type="project" value="TreeGrafter"/>
</dbReference>
<evidence type="ECO:0000256" key="6">
    <source>
        <dbReference type="ARBA" id="ARBA00022485"/>
    </source>
</evidence>
<feature type="domain" description="HhH-GPD" evidence="15">
    <location>
        <begin position="143"/>
        <end position="305"/>
    </location>
</feature>
<keyword evidence="11" id="KW-0411">Iron-sulfur</keyword>
<dbReference type="PANTHER" id="PTHR42944:SF1">
    <property type="entry name" value="ADENINE DNA GLYCOSYLASE"/>
    <property type="match status" value="1"/>
</dbReference>
<evidence type="ECO:0000256" key="2">
    <source>
        <dbReference type="ARBA" id="ARBA00001966"/>
    </source>
</evidence>
<evidence type="ECO:0000256" key="13">
    <source>
        <dbReference type="ARBA" id="ARBA00023295"/>
    </source>
</evidence>
<dbReference type="InterPro" id="IPR015797">
    <property type="entry name" value="NUDIX_hydrolase-like_dom_sf"/>
</dbReference>
<dbReference type="InterPro" id="IPR011257">
    <property type="entry name" value="DNA_glycosylase"/>
</dbReference>
<dbReference type="GO" id="GO:0035485">
    <property type="term" value="F:adenine/guanine mispair binding"/>
    <property type="evidence" value="ECO:0007669"/>
    <property type="project" value="TreeGrafter"/>
</dbReference>
<dbReference type="Pfam" id="PF14815">
    <property type="entry name" value="NUDIX_4"/>
    <property type="match status" value="1"/>
</dbReference>
<dbReference type="GO" id="GO:0005634">
    <property type="term" value="C:nucleus"/>
    <property type="evidence" value="ECO:0007669"/>
    <property type="project" value="TreeGrafter"/>
</dbReference>
<dbReference type="GO" id="GO:0051539">
    <property type="term" value="F:4 iron, 4 sulfur cluster binding"/>
    <property type="evidence" value="ECO:0007669"/>
    <property type="project" value="UniProtKB-KW"/>
</dbReference>
<dbReference type="CDD" id="cd00056">
    <property type="entry name" value="ENDO3c"/>
    <property type="match status" value="1"/>
</dbReference>
<evidence type="ECO:0000256" key="11">
    <source>
        <dbReference type="ARBA" id="ARBA00023014"/>
    </source>
</evidence>
<evidence type="ECO:0000256" key="10">
    <source>
        <dbReference type="ARBA" id="ARBA00023004"/>
    </source>
</evidence>
<dbReference type="Gene3D" id="1.10.1670.10">
    <property type="entry name" value="Helix-hairpin-Helix base-excision DNA repair enzymes (C-terminal)"/>
    <property type="match status" value="1"/>
</dbReference>
<dbReference type="InterPro" id="IPR023170">
    <property type="entry name" value="HhH_base_excis_C"/>
</dbReference>
<dbReference type="Pfam" id="PF00730">
    <property type="entry name" value="HhH-GPD"/>
    <property type="match status" value="1"/>
</dbReference>
<evidence type="ECO:0000256" key="7">
    <source>
        <dbReference type="ARBA" id="ARBA00022723"/>
    </source>
</evidence>
<feature type="region of interest" description="Disordered" evidence="14">
    <location>
        <begin position="19"/>
        <end position="72"/>
    </location>
</feature>
<organism evidence="16 17">
    <name type="scientific">Rhizoctonia solani</name>
    <dbReference type="NCBI Taxonomy" id="456999"/>
    <lineage>
        <taxon>Eukaryota</taxon>
        <taxon>Fungi</taxon>
        <taxon>Dikarya</taxon>
        <taxon>Basidiomycota</taxon>
        <taxon>Agaricomycotina</taxon>
        <taxon>Agaricomycetes</taxon>
        <taxon>Cantharellales</taxon>
        <taxon>Ceratobasidiaceae</taxon>
        <taxon>Rhizoctonia</taxon>
    </lineage>
</organism>
<dbReference type="EC" id="3.2.2.31" evidence="4"/>
<proteinExistence type="inferred from homology"/>
<gene>
    <name evidence="16" type="ORF">RDB_LOCUS15246</name>
</gene>
<dbReference type="AlphaFoldDB" id="A0A8H2WD76"/>
<evidence type="ECO:0000259" key="15">
    <source>
        <dbReference type="SMART" id="SM00478"/>
    </source>
</evidence>
<keyword evidence="7" id="KW-0479">Metal-binding</keyword>
<name>A0A8H2WD76_9AGAM</name>
<keyword evidence="8" id="KW-0227">DNA damage</keyword>
<evidence type="ECO:0000256" key="1">
    <source>
        <dbReference type="ARBA" id="ARBA00000843"/>
    </source>
</evidence>
<evidence type="ECO:0000256" key="9">
    <source>
        <dbReference type="ARBA" id="ARBA00022801"/>
    </source>
</evidence>
<comment type="similarity">
    <text evidence="3">Belongs to the Nth/MutY family.</text>
</comment>
<dbReference type="GO" id="GO:0000701">
    <property type="term" value="F:purine-specific mismatch base pair DNA N-glycosylase activity"/>
    <property type="evidence" value="ECO:0007669"/>
    <property type="project" value="UniProtKB-EC"/>
</dbReference>
<accession>A0A8H2WD76</accession>
<evidence type="ECO:0000313" key="16">
    <source>
        <dbReference type="EMBL" id="CAE6356840.1"/>
    </source>
</evidence>
<comment type="catalytic activity">
    <reaction evidence="1">
        <text>Hydrolyzes free adenine bases from 7,8-dihydro-8-oxoguanine:adenine mismatched double-stranded DNA, leaving an apurinic site.</text>
        <dbReference type="EC" id="3.2.2.31"/>
    </reaction>
</comment>
<dbReference type="GO" id="GO:0046872">
    <property type="term" value="F:metal ion binding"/>
    <property type="evidence" value="ECO:0007669"/>
    <property type="project" value="UniProtKB-KW"/>
</dbReference>
<keyword evidence="13" id="KW-0326">Glycosidase</keyword>
<keyword evidence="6" id="KW-0004">4Fe-4S</keyword>
<keyword evidence="9" id="KW-0378">Hydrolase</keyword>
<evidence type="ECO:0000256" key="4">
    <source>
        <dbReference type="ARBA" id="ARBA00012045"/>
    </source>
</evidence>
<evidence type="ECO:0000313" key="17">
    <source>
        <dbReference type="Proteomes" id="UP000663846"/>
    </source>
</evidence>
<evidence type="ECO:0000256" key="14">
    <source>
        <dbReference type="SAM" id="MobiDB-lite"/>
    </source>
</evidence>
<dbReference type="OrthoDB" id="419616at2759"/>
<dbReference type="EMBL" id="CAJMWS010000078">
    <property type="protein sequence ID" value="CAE6356840.1"/>
    <property type="molecule type" value="Genomic_DNA"/>
</dbReference>
<dbReference type="Gene3D" id="3.90.79.10">
    <property type="entry name" value="Nucleoside Triphosphate Pyrophosphohydrolase"/>
    <property type="match status" value="1"/>
</dbReference>
<comment type="cofactor">
    <cofactor evidence="2">
        <name>[4Fe-4S] cluster</name>
        <dbReference type="ChEBI" id="CHEBI:49883"/>
    </cofactor>
</comment>
<dbReference type="SUPFAM" id="SSF55811">
    <property type="entry name" value="Nudix"/>
    <property type="match status" value="1"/>
</dbReference>
<sequence>MSRRSSRAAKKVNYVAIDVDDSENEDVYTEPITVSDSSEEDGEPAPASKRKRVIPRSTKATRGPKKAKSAIIDTPEVSGPVEEPHVTSRHDPTRLLPYVPALLDWFENQRDVRGMPWRKVYDPNLTKKERGQRAYEVLVSEIMLQQTQVATVIPYYNRWLEKFPTLETLAAAELADVHALWKGLGYYRRAGFLLAAAKKVKDEYGGHIPEDAKVMQKEVPGMGRYTAGAVASIAYGIKAPVLDGNVQRLLSRALALYANPKSKQALDILWGAATVLVEAPVNINADSIGALPGNMNQALIELGSTVCKPTTPSCGECPLSAGCAANEISKPTATTKPSVADIEEICGICSPLPTTNLSVTRFPMKIEKKKARVETSVVCAIKWTSTGGDEWWLMAKRPETGLLAGLWEFPTIDLPSISRPSPEASDSENDGVASQLLTSMPSVVLPKLLAPSFSRAQVQSPKHIGSVPHIFSHIHKTYEVVYSTVEWHGDNPPELYTLPNASKNKEGLKSKRKRAGITTEYILPAESRWIPNEAVMQQNTGVGTQKVWDLMVAKDVV</sequence>
<dbReference type="GO" id="GO:0006285">
    <property type="term" value="P:base-excision repair, AP site formation"/>
    <property type="evidence" value="ECO:0007669"/>
    <property type="project" value="UniProtKB-ARBA"/>
</dbReference>
<reference evidence="16" key="1">
    <citation type="submission" date="2021-01" db="EMBL/GenBank/DDBJ databases">
        <authorList>
            <person name="Kaushik A."/>
        </authorList>
    </citation>
    <scope>NUCLEOTIDE SEQUENCE</scope>
    <source>
        <strain evidence="16">AG1-1C</strain>
    </source>
</reference>
<evidence type="ECO:0000256" key="5">
    <source>
        <dbReference type="ARBA" id="ARBA00022023"/>
    </source>
</evidence>